<organism evidence="2 3">
    <name type="scientific">Olsenella porci</name>
    <dbReference type="NCBI Taxonomy" id="2652279"/>
    <lineage>
        <taxon>Bacteria</taxon>
        <taxon>Bacillati</taxon>
        <taxon>Actinomycetota</taxon>
        <taxon>Coriobacteriia</taxon>
        <taxon>Coriobacteriales</taxon>
        <taxon>Atopobiaceae</taxon>
        <taxon>Olsenella</taxon>
    </lineage>
</organism>
<proteinExistence type="predicted"/>
<comment type="caution">
    <text evidence="2">The sequence shown here is derived from an EMBL/GenBank/DDBJ whole genome shotgun (WGS) entry which is preliminary data.</text>
</comment>
<protein>
    <submittedName>
        <fullName evidence="2">Transporter</fullName>
    </submittedName>
</protein>
<dbReference type="RefSeq" id="WP_154433367.1">
    <property type="nucleotide sequence ID" value="NZ_VUNC01000001.1"/>
</dbReference>
<keyword evidence="1" id="KW-0472">Membrane</keyword>
<feature type="transmembrane region" description="Helical" evidence="1">
    <location>
        <begin position="38"/>
        <end position="59"/>
    </location>
</feature>
<feature type="transmembrane region" description="Helical" evidence="1">
    <location>
        <begin position="96"/>
        <end position="115"/>
    </location>
</feature>
<feature type="transmembrane region" description="Helical" evidence="1">
    <location>
        <begin position="71"/>
        <end position="90"/>
    </location>
</feature>
<keyword evidence="1" id="KW-1133">Transmembrane helix</keyword>
<keyword evidence="3" id="KW-1185">Reference proteome</keyword>
<dbReference type="Proteomes" id="UP000469325">
    <property type="component" value="Unassembled WGS sequence"/>
</dbReference>
<dbReference type="EMBL" id="VUNC01000001">
    <property type="protein sequence ID" value="MST71598.1"/>
    <property type="molecule type" value="Genomic_DNA"/>
</dbReference>
<sequence length="135" mass="14265">MGERRRRLGVLLALHLLLMLYSTSGILSKTAARYPFMSTGFILSYGGMIAVLGVYAIGWQQVIKRIPLTTAYANRAVTVIWGIIWGAVLFHEGVSPLKVVGALVVLAGVVLFALADSEDASAADGGETRGGGADE</sequence>
<evidence type="ECO:0000313" key="3">
    <source>
        <dbReference type="Proteomes" id="UP000469325"/>
    </source>
</evidence>
<reference evidence="2 3" key="1">
    <citation type="submission" date="2019-08" db="EMBL/GenBank/DDBJ databases">
        <title>In-depth cultivation of the pig gut microbiome towards novel bacterial diversity and tailored functional studies.</title>
        <authorList>
            <person name="Wylensek D."/>
            <person name="Hitch T.C.A."/>
            <person name="Clavel T."/>
        </authorList>
    </citation>
    <scope>NUCLEOTIDE SEQUENCE [LARGE SCALE GENOMIC DNA]</scope>
    <source>
        <strain evidence="2 3">CA-Schmier-601-WT-1</strain>
    </source>
</reference>
<dbReference type="SUPFAM" id="SSF103481">
    <property type="entry name" value="Multidrug resistance efflux transporter EmrE"/>
    <property type="match status" value="1"/>
</dbReference>
<name>A0A6N7XK52_9ACTN</name>
<dbReference type="AlphaFoldDB" id="A0A6N7XK52"/>
<evidence type="ECO:0000313" key="2">
    <source>
        <dbReference type="EMBL" id="MST71598.1"/>
    </source>
</evidence>
<keyword evidence="1" id="KW-0812">Transmembrane</keyword>
<dbReference type="Gene3D" id="1.10.3730.20">
    <property type="match status" value="1"/>
</dbReference>
<dbReference type="InterPro" id="IPR037185">
    <property type="entry name" value="EmrE-like"/>
</dbReference>
<accession>A0A6N7XK52</accession>
<evidence type="ECO:0000256" key="1">
    <source>
        <dbReference type="SAM" id="Phobius"/>
    </source>
</evidence>
<gene>
    <name evidence="2" type="ORF">FYJ68_00450</name>
</gene>